<protein>
    <submittedName>
        <fullName evidence="2">Uncharacterized protein</fullName>
    </submittedName>
</protein>
<reference evidence="2" key="1">
    <citation type="submission" date="2020-05" db="EMBL/GenBank/DDBJ databases">
        <authorList>
            <person name="Chiriac C."/>
            <person name="Salcher M."/>
            <person name="Ghai R."/>
            <person name="Kavagutti S V."/>
        </authorList>
    </citation>
    <scope>NUCLEOTIDE SEQUENCE</scope>
</reference>
<accession>A0A6J5T8R9</accession>
<feature type="compositionally biased region" description="Basic and acidic residues" evidence="1">
    <location>
        <begin position="65"/>
        <end position="79"/>
    </location>
</feature>
<dbReference type="EMBL" id="LR797819">
    <property type="protein sequence ID" value="CAB4241080.1"/>
    <property type="molecule type" value="Genomic_DNA"/>
</dbReference>
<name>A0A6J5T8R9_9CAUD</name>
<organism evidence="2">
    <name type="scientific">uncultured Caudovirales phage</name>
    <dbReference type="NCBI Taxonomy" id="2100421"/>
    <lineage>
        <taxon>Viruses</taxon>
        <taxon>Duplodnaviria</taxon>
        <taxon>Heunggongvirae</taxon>
        <taxon>Uroviricota</taxon>
        <taxon>Caudoviricetes</taxon>
        <taxon>Peduoviridae</taxon>
        <taxon>Maltschvirus</taxon>
        <taxon>Maltschvirus maltsch</taxon>
    </lineage>
</organism>
<evidence type="ECO:0000313" key="2">
    <source>
        <dbReference type="EMBL" id="CAB4241080.1"/>
    </source>
</evidence>
<evidence type="ECO:0000256" key="1">
    <source>
        <dbReference type="SAM" id="MobiDB-lite"/>
    </source>
</evidence>
<gene>
    <name evidence="2" type="ORF">UFOVP56_63</name>
</gene>
<sequence length="87" mass="9650">MTTPKKNPTTKERIGRILRVNTQSLTHVIMTPLKPTTVKPSKPTVAAPPSHDLFKRPVYVPGDGETMHAKRPGAEDHLKFKTRGNPT</sequence>
<feature type="region of interest" description="Disordered" evidence="1">
    <location>
        <begin position="34"/>
        <end position="87"/>
    </location>
</feature>
<proteinExistence type="predicted"/>